<organism evidence="8 9">
    <name type="scientific">Mojavia pulchra JT2-VF2</name>
    <dbReference type="NCBI Taxonomy" id="287848"/>
    <lineage>
        <taxon>Bacteria</taxon>
        <taxon>Bacillati</taxon>
        <taxon>Cyanobacteriota</taxon>
        <taxon>Cyanophyceae</taxon>
        <taxon>Nostocales</taxon>
        <taxon>Nostocaceae</taxon>
    </lineage>
</organism>
<evidence type="ECO:0000313" key="9">
    <source>
        <dbReference type="Proteomes" id="UP000715781"/>
    </source>
</evidence>
<comment type="pathway">
    <text evidence="5 6">Purine metabolism; IMP biosynthesis via de novo pathway; 5-amino-1-(5-phospho-D-ribosyl)imidazole-4-carboxylate from 5-amino-1-(5-phospho-D-ribosyl)imidazole (N5-CAIR route): step 1/2.</text>
</comment>
<comment type="caution">
    <text evidence="8">The sequence shown here is derived from an EMBL/GenBank/DDBJ whole genome shotgun (WGS) entry which is preliminary data.</text>
</comment>
<feature type="domain" description="ATP-grasp" evidence="7">
    <location>
        <begin position="105"/>
        <end position="303"/>
    </location>
</feature>
<dbReference type="GO" id="GO:0005829">
    <property type="term" value="C:cytosol"/>
    <property type="evidence" value="ECO:0007669"/>
    <property type="project" value="TreeGrafter"/>
</dbReference>
<dbReference type="Pfam" id="PF02222">
    <property type="entry name" value="ATP-grasp"/>
    <property type="match status" value="1"/>
</dbReference>
<dbReference type="GO" id="GO:0006189">
    <property type="term" value="P:'de novo' IMP biosynthetic process"/>
    <property type="evidence" value="ECO:0007669"/>
    <property type="project" value="UniProtKB-UniRule"/>
</dbReference>
<dbReference type="GO" id="GO:0034028">
    <property type="term" value="F:5-(carboxyamino)imidazole ribonucleotide synthase activity"/>
    <property type="evidence" value="ECO:0007669"/>
    <property type="project" value="UniProtKB-UniRule"/>
</dbReference>
<comment type="function">
    <text evidence="5">Catalyzes the ATP-dependent conversion of 5-aminoimidazole ribonucleotide (AIR) and HCO(3)(-) to N5-carboxyaminoimidazole ribonucleotide (N5-CAIR).</text>
</comment>
<name>A0A951UGC6_9NOST</name>
<comment type="catalytic activity">
    <reaction evidence="5 6">
        <text>5-amino-1-(5-phospho-beta-D-ribosyl)imidazole + hydrogencarbonate + ATP = 5-carboxyamino-1-(5-phospho-D-ribosyl)imidazole + ADP + phosphate + 2 H(+)</text>
        <dbReference type="Rhea" id="RHEA:19317"/>
        <dbReference type="ChEBI" id="CHEBI:15378"/>
        <dbReference type="ChEBI" id="CHEBI:17544"/>
        <dbReference type="ChEBI" id="CHEBI:30616"/>
        <dbReference type="ChEBI" id="CHEBI:43474"/>
        <dbReference type="ChEBI" id="CHEBI:58730"/>
        <dbReference type="ChEBI" id="CHEBI:137981"/>
        <dbReference type="ChEBI" id="CHEBI:456216"/>
        <dbReference type="EC" id="6.3.4.18"/>
    </reaction>
</comment>
<comment type="function">
    <text evidence="6">Catalyzes the ATP-dependent conversion of 5-aminoimidazole ribonucleotide (AIR) and HCO(3)- to N5-carboxyaminoimidazole ribonucleotide (N5-CAIR).</text>
</comment>
<dbReference type="FunFam" id="3.30.470.20:FF:000029">
    <property type="entry name" value="N5-carboxyaminoimidazole ribonucleotide synthase"/>
    <property type="match status" value="1"/>
</dbReference>
<accession>A0A951UGC6</accession>
<keyword evidence="2 5" id="KW-0547">Nucleotide-binding</keyword>
<dbReference type="InterPro" id="IPR011761">
    <property type="entry name" value="ATP-grasp"/>
</dbReference>
<evidence type="ECO:0000256" key="4">
    <source>
        <dbReference type="ARBA" id="ARBA00022840"/>
    </source>
</evidence>
<dbReference type="InterPro" id="IPR005875">
    <property type="entry name" value="PurK"/>
</dbReference>
<evidence type="ECO:0000256" key="2">
    <source>
        <dbReference type="ARBA" id="ARBA00022741"/>
    </source>
</evidence>
<protein>
    <recommendedName>
        <fullName evidence="5 6">N5-carboxyaminoimidazole ribonucleotide synthase</fullName>
        <shortName evidence="5 6">N5-CAIR synthase</shortName>
        <ecNumber evidence="5 6">6.3.4.18</ecNumber>
    </recommendedName>
    <alternativeName>
        <fullName evidence="5 6">5-(carboxyamino)imidazole ribonucleotide synthetase</fullName>
    </alternativeName>
</protein>
<feature type="binding site" evidence="5">
    <location>
        <begin position="273"/>
        <end position="274"/>
    </location>
    <ligand>
        <name>ATP</name>
        <dbReference type="ChEBI" id="CHEBI:30616"/>
    </ligand>
</feature>
<dbReference type="HAMAP" id="MF_01928">
    <property type="entry name" value="PurK"/>
    <property type="match status" value="1"/>
</dbReference>
<dbReference type="Pfam" id="PF17769">
    <property type="entry name" value="PurK_C"/>
    <property type="match status" value="1"/>
</dbReference>
<dbReference type="NCBIfam" id="TIGR01161">
    <property type="entry name" value="purK"/>
    <property type="match status" value="1"/>
</dbReference>
<evidence type="ECO:0000256" key="1">
    <source>
        <dbReference type="ARBA" id="ARBA00022598"/>
    </source>
</evidence>
<dbReference type="InterPro" id="IPR016185">
    <property type="entry name" value="PreATP-grasp_dom_sf"/>
</dbReference>
<dbReference type="Gene3D" id="3.30.470.20">
    <property type="entry name" value="ATP-grasp fold, B domain"/>
    <property type="match status" value="1"/>
</dbReference>
<feature type="binding site" evidence="5">
    <location>
        <begin position="188"/>
        <end position="191"/>
    </location>
    <ligand>
        <name>ATP</name>
        <dbReference type="ChEBI" id="CHEBI:30616"/>
    </ligand>
</feature>
<dbReference type="NCBIfam" id="NF004679">
    <property type="entry name" value="PRK06019.1-5"/>
    <property type="match status" value="1"/>
</dbReference>
<feature type="binding site" evidence="5">
    <location>
        <position position="147"/>
    </location>
    <ligand>
        <name>ATP</name>
        <dbReference type="ChEBI" id="CHEBI:30616"/>
    </ligand>
</feature>
<evidence type="ECO:0000259" key="7">
    <source>
        <dbReference type="PROSITE" id="PS50975"/>
    </source>
</evidence>
<dbReference type="GO" id="GO:0046872">
    <property type="term" value="F:metal ion binding"/>
    <property type="evidence" value="ECO:0007669"/>
    <property type="project" value="InterPro"/>
</dbReference>
<keyword evidence="3 5" id="KW-0658">Purine biosynthesis</keyword>
<dbReference type="SUPFAM" id="SSF56059">
    <property type="entry name" value="Glutathione synthetase ATP-binding domain-like"/>
    <property type="match status" value="1"/>
</dbReference>
<evidence type="ECO:0000256" key="3">
    <source>
        <dbReference type="ARBA" id="ARBA00022755"/>
    </source>
</evidence>
<dbReference type="PANTHER" id="PTHR11609">
    <property type="entry name" value="PURINE BIOSYNTHESIS PROTEIN 6/7, PUR6/7"/>
    <property type="match status" value="1"/>
</dbReference>
<feature type="binding site" evidence="5">
    <location>
        <position position="101"/>
    </location>
    <ligand>
        <name>ATP</name>
        <dbReference type="ChEBI" id="CHEBI:30616"/>
    </ligand>
</feature>
<feature type="binding site" evidence="5">
    <location>
        <position position="196"/>
    </location>
    <ligand>
        <name>ATP</name>
        <dbReference type="ChEBI" id="CHEBI:30616"/>
    </ligand>
</feature>
<dbReference type="Pfam" id="PF22660">
    <property type="entry name" value="RS_preATP-grasp-like"/>
    <property type="match status" value="1"/>
</dbReference>
<dbReference type="Proteomes" id="UP000715781">
    <property type="component" value="Unassembled WGS sequence"/>
</dbReference>
<dbReference type="SUPFAM" id="SSF52440">
    <property type="entry name" value="PreATP-grasp domain"/>
    <property type="match status" value="1"/>
</dbReference>
<comment type="caution">
    <text evidence="5">Lacks conserved residue(s) required for the propagation of feature annotation.</text>
</comment>
<dbReference type="InterPro" id="IPR011054">
    <property type="entry name" value="Rudment_hybrid_motif"/>
</dbReference>
<dbReference type="AlphaFoldDB" id="A0A951UGC6"/>
<dbReference type="Gene3D" id="3.30.1490.20">
    <property type="entry name" value="ATP-grasp fold, A domain"/>
    <property type="match status" value="1"/>
</dbReference>
<dbReference type="PANTHER" id="PTHR11609:SF5">
    <property type="entry name" value="PHOSPHORIBOSYLAMINOIMIDAZOLE CARBOXYLASE"/>
    <property type="match status" value="1"/>
</dbReference>
<evidence type="ECO:0000256" key="6">
    <source>
        <dbReference type="RuleBase" id="RU361200"/>
    </source>
</evidence>
<dbReference type="GO" id="GO:0004638">
    <property type="term" value="F:phosphoribosylaminoimidazole carboxylase activity"/>
    <property type="evidence" value="ECO:0007669"/>
    <property type="project" value="InterPro"/>
</dbReference>
<dbReference type="Gene3D" id="3.40.50.20">
    <property type="match status" value="1"/>
</dbReference>
<dbReference type="EC" id="6.3.4.18" evidence="5 6"/>
<proteinExistence type="inferred from homology"/>
<dbReference type="SUPFAM" id="SSF51246">
    <property type="entry name" value="Rudiment single hybrid motif"/>
    <property type="match status" value="1"/>
</dbReference>
<comment type="similarity">
    <text evidence="5 6">Belongs to the PurK/PurT family.</text>
</comment>
<evidence type="ECO:0000313" key="8">
    <source>
        <dbReference type="EMBL" id="MBW4560810.1"/>
    </source>
</evidence>
<sequence>MKRVGIIGGGQLAWMMGDAAKKLGVELLIQTPSKYDPAVTIAQETVFAPVDDVTTTKVLAKKCDVITFENEFVNLDALSVLENQGVCFRPKLAALTPLLDKYQQRCYLRDLGLPVPAFFALDEYLASVQPENLQSKIEDLGFPVVLKSRRHGYDGQGTFIIKDWASLQYQLDASSSKPTGNQASYLIEEFVPFERELAIIVARSVDAEVVTYPVVETQQEQQVCRRVIAPAEITANQAAEIEAIAKTLLNSLQVVGVFGIELFLTADGKVLVNEIAPRTHNSGHFTLDACETSQFEQHLRAVCGFSLGDTALISPSAVMVNLLGYETSQSDYKSQRQQLAEVPHAHIHWYGKTESRPGRKLGHVTVLLDHQSRDAAIAIAQAIEAIWYPS</sequence>
<comment type="subunit">
    <text evidence="5 6">Homodimer.</text>
</comment>
<dbReference type="InterPro" id="IPR003135">
    <property type="entry name" value="ATP-grasp_carboxylate-amine"/>
</dbReference>
<keyword evidence="1 5" id="KW-0436">Ligase</keyword>
<reference evidence="8" key="1">
    <citation type="submission" date="2021-05" db="EMBL/GenBank/DDBJ databases">
        <authorList>
            <person name="Pietrasiak N."/>
            <person name="Ward R."/>
            <person name="Stajich J.E."/>
            <person name="Kurbessoian T."/>
        </authorList>
    </citation>
    <scope>NUCLEOTIDE SEQUENCE</scope>
    <source>
        <strain evidence="8">JT2-VF2</strain>
    </source>
</reference>
<dbReference type="GO" id="GO:0005524">
    <property type="term" value="F:ATP binding"/>
    <property type="evidence" value="ECO:0007669"/>
    <property type="project" value="UniProtKB-UniRule"/>
</dbReference>
<dbReference type="InterPro" id="IPR013815">
    <property type="entry name" value="ATP_grasp_subdomain_1"/>
</dbReference>
<reference evidence="8" key="2">
    <citation type="journal article" date="2022" name="Microbiol. Resour. Announc.">
        <title>Metagenome Sequencing to Explore Phylogenomics of Terrestrial Cyanobacteria.</title>
        <authorList>
            <person name="Ward R.D."/>
            <person name="Stajich J.E."/>
            <person name="Johansen J.R."/>
            <person name="Huntemann M."/>
            <person name="Clum A."/>
            <person name="Foster B."/>
            <person name="Foster B."/>
            <person name="Roux S."/>
            <person name="Palaniappan K."/>
            <person name="Varghese N."/>
            <person name="Mukherjee S."/>
            <person name="Reddy T.B.K."/>
            <person name="Daum C."/>
            <person name="Copeland A."/>
            <person name="Chen I.A."/>
            <person name="Ivanova N.N."/>
            <person name="Kyrpides N.C."/>
            <person name="Shapiro N."/>
            <person name="Eloe-Fadrosh E.A."/>
            <person name="Pietrasiak N."/>
        </authorList>
    </citation>
    <scope>NUCLEOTIDE SEQUENCE</scope>
    <source>
        <strain evidence="8">JT2-VF2</strain>
    </source>
</reference>
<dbReference type="InterPro" id="IPR040686">
    <property type="entry name" value="PurK_C"/>
</dbReference>
<dbReference type="PROSITE" id="PS50975">
    <property type="entry name" value="ATP_GRASP"/>
    <property type="match status" value="1"/>
</dbReference>
<dbReference type="EMBL" id="JAHHHN010000003">
    <property type="protein sequence ID" value="MBW4560810.1"/>
    <property type="molecule type" value="Genomic_DNA"/>
</dbReference>
<keyword evidence="4 5" id="KW-0067">ATP-binding</keyword>
<gene>
    <name evidence="5 6" type="primary">purK</name>
    <name evidence="8" type="ORF">KME32_06550</name>
</gene>
<dbReference type="InterPro" id="IPR054350">
    <property type="entry name" value="PurT/PurK_preATP-grasp"/>
</dbReference>
<evidence type="ECO:0000256" key="5">
    <source>
        <dbReference type="HAMAP-Rule" id="MF_01928"/>
    </source>
</evidence>